<evidence type="ECO:0000313" key="7">
    <source>
        <dbReference type="Proteomes" id="UP001221898"/>
    </source>
</evidence>
<feature type="compositionally biased region" description="Polar residues" evidence="4">
    <location>
        <begin position="382"/>
        <end position="395"/>
    </location>
</feature>
<feature type="region of interest" description="Disordered" evidence="4">
    <location>
        <begin position="376"/>
        <end position="402"/>
    </location>
</feature>
<comment type="similarity">
    <text evidence="1 3">Belongs to the 5'-nucleotidase family.</text>
</comment>
<dbReference type="SUPFAM" id="SSF55816">
    <property type="entry name" value="5'-nucleotidase (syn. UDP-sugar hydrolase), C-terminal domain"/>
    <property type="match status" value="1"/>
</dbReference>
<feature type="domain" description="5'-Nucleotidase C-terminal" evidence="5">
    <location>
        <begin position="191"/>
        <end position="344"/>
    </location>
</feature>
<dbReference type="PANTHER" id="PTHR11575:SF48">
    <property type="entry name" value="5'-NUCLEOTIDASE"/>
    <property type="match status" value="1"/>
</dbReference>
<dbReference type="PANTHER" id="PTHR11575">
    <property type="entry name" value="5'-NUCLEOTIDASE-RELATED"/>
    <property type="match status" value="1"/>
</dbReference>
<name>A0AAD7WY74_9TELE</name>
<evidence type="ECO:0000259" key="5">
    <source>
        <dbReference type="Pfam" id="PF02872"/>
    </source>
</evidence>
<protein>
    <recommendedName>
        <fullName evidence="2">Ecto-5'-nucleotidase</fullName>
    </recommendedName>
</protein>
<dbReference type="InterPro" id="IPR008334">
    <property type="entry name" value="5'-Nucleotdase_C"/>
</dbReference>
<comment type="caution">
    <text evidence="6">The sequence shown here is derived from an EMBL/GenBank/DDBJ whole genome shotgun (WGS) entry which is preliminary data.</text>
</comment>
<dbReference type="AlphaFoldDB" id="A0AAD7WY74"/>
<organism evidence="6 7">
    <name type="scientific">Aldrovandia affinis</name>
    <dbReference type="NCBI Taxonomy" id="143900"/>
    <lineage>
        <taxon>Eukaryota</taxon>
        <taxon>Metazoa</taxon>
        <taxon>Chordata</taxon>
        <taxon>Craniata</taxon>
        <taxon>Vertebrata</taxon>
        <taxon>Euteleostomi</taxon>
        <taxon>Actinopterygii</taxon>
        <taxon>Neopterygii</taxon>
        <taxon>Teleostei</taxon>
        <taxon>Notacanthiformes</taxon>
        <taxon>Halosauridae</taxon>
        <taxon>Aldrovandia</taxon>
    </lineage>
</organism>
<dbReference type="EMBL" id="JAINUG010000014">
    <property type="protein sequence ID" value="KAJ8414026.1"/>
    <property type="molecule type" value="Genomic_DNA"/>
</dbReference>
<evidence type="ECO:0000256" key="3">
    <source>
        <dbReference type="RuleBase" id="RU362119"/>
    </source>
</evidence>
<dbReference type="PRINTS" id="PR01607">
    <property type="entry name" value="APYRASEFAMLY"/>
</dbReference>
<dbReference type="Proteomes" id="UP001221898">
    <property type="component" value="Unassembled WGS sequence"/>
</dbReference>
<sequence length="432" mass="48256">MTSQMNMPWFLSNVYDRFTSETLGHGTVSRVMQWNGLKIGLMGLVEEEWLDTLGTVDKVNLHYKDYVSVGSMLARELRSQGAELVIALTHMRWHNDVRLAAEATGIDLILGGHDHEYGVMEANGILIVKSGSEFRYLTKVDVFREPGAAFQYSTQKVPVERRLKEDPSIKKIVKEYNKNVEHMLEEVLCQTEVDLDGRCSTVRRSECNLGNLITNAMLEATHADVALLNSGTLRSDCVHAAGLLTMQDLLQILPMQDPVLVVEVTGQQLYEGLENSVRNYPALDGRFPQVAGIQFGFDPQGNPGCRVVEETIKVQGQNLDKDRKYLVAMKEYLAKGKDGYTMFSNCHQMFDIESAQTLSTIVINHFESGKTVRDLKPCRSGHGTSLTKASSSPSVSDVERTPRGKTAVVMTVPGVEGRIFHISRKSQTERER</sequence>
<dbReference type="Gene3D" id="3.90.780.10">
    <property type="entry name" value="5'-Nucleotidase, C-terminal domain"/>
    <property type="match status" value="1"/>
</dbReference>
<dbReference type="SUPFAM" id="SSF56300">
    <property type="entry name" value="Metallo-dependent phosphatases"/>
    <property type="match status" value="1"/>
</dbReference>
<keyword evidence="3" id="KW-0547">Nucleotide-binding</keyword>
<evidence type="ECO:0000256" key="2">
    <source>
        <dbReference type="ARBA" id="ARBA00029793"/>
    </source>
</evidence>
<gene>
    <name evidence="6" type="ORF">AAFF_G00066240</name>
</gene>
<evidence type="ECO:0000256" key="4">
    <source>
        <dbReference type="SAM" id="MobiDB-lite"/>
    </source>
</evidence>
<dbReference type="GO" id="GO:0000166">
    <property type="term" value="F:nucleotide binding"/>
    <property type="evidence" value="ECO:0007669"/>
    <property type="project" value="UniProtKB-KW"/>
</dbReference>
<dbReference type="InterPro" id="IPR036907">
    <property type="entry name" value="5'-Nucleotdase_C_sf"/>
</dbReference>
<dbReference type="InterPro" id="IPR006179">
    <property type="entry name" value="5_nucleotidase/apyrase"/>
</dbReference>
<accession>A0AAD7WY74</accession>
<evidence type="ECO:0000313" key="6">
    <source>
        <dbReference type="EMBL" id="KAJ8414026.1"/>
    </source>
</evidence>
<keyword evidence="7" id="KW-1185">Reference proteome</keyword>
<reference evidence="6" key="1">
    <citation type="journal article" date="2023" name="Science">
        <title>Genome structures resolve the early diversification of teleost fishes.</title>
        <authorList>
            <person name="Parey E."/>
            <person name="Louis A."/>
            <person name="Montfort J."/>
            <person name="Bouchez O."/>
            <person name="Roques C."/>
            <person name="Iampietro C."/>
            <person name="Lluch J."/>
            <person name="Castinel A."/>
            <person name="Donnadieu C."/>
            <person name="Desvignes T."/>
            <person name="Floi Bucao C."/>
            <person name="Jouanno E."/>
            <person name="Wen M."/>
            <person name="Mejri S."/>
            <person name="Dirks R."/>
            <person name="Jansen H."/>
            <person name="Henkel C."/>
            <person name="Chen W.J."/>
            <person name="Zahm M."/>
            <person name="Cabau C."/>
            <person name="Klopp C."/>
            <person name="Thompson A.W."/>
            <person name="Robinson-Rechavi M."/>
            <person name="Braasch I."/>
            <person name="Lecointre G."/>
            <person name="Bobe J."/>
            <person name="Postlethwait J.H."/>
            <person name="Berthelot C."/>
            <person name="Roest Crollius H."/>
            <person name="Guiguen Y."/>
        </authorList>
    </citation>
    <scope>NUCLEOTIDE SEQUENCE</scope>
    <source>
        <strain evidence="6">NC1722</strain>
    </source>
</reference>
<dbReference type="InterPro" id="IPR029052">
    <property type="entry name" value="Metallo-depent_PP-like"/>
</dbReference>
<proteinExistence type="inferred from homology"/>
<dbReference type="GO" id="GO:0016787">
    <property type="term" value="F:hydrolase activity"/>
    <property type="evidence" value="ECO:0007669"/>
    <property type="project" value="UniProtKB-KW"/>
</dbReference>
<evidence type="ECO:0000256" key="1">
    <source>
        <dbReference type="ARBA" id="ARBA00006654"/>
    </source>
</evidence>
<dbReference type="GO" id="GO:0009166">
    <property type="term" value="P:nucleotide catabolic process"/>
    <property type="evidence" value="ECO:0007669"/>
    <property type="project" value="InterPro"/>
</dbReference>
<dbReference type="Gene3D" id="3.60.21.10">
    <property type="match status" value="1"/>
</dbReference>
<dbReference type="Pfam" id="PF02872">
    <property type="entry name" value="5_nucleotid_C"/>
    <property type="match status" value="1"/>
</dbReference>
<keyword evidence="3" id="KW-0378">Hydrolase</keyword>